<gene>
    <name evidence="2" type="ORF">TEOVI_000850400</name>
</gene>
<dbReference type="AlphaFoldDB" id="A0A1G4IA99"/>
<dbReference type="EMBL" id="CZPT02001115">
    <property type="protein sequence ID" value="SCU68966.1"/>
    <property type="molecule type" value="Genomic_DNA"/>
</dbReference>
<accession>A0A1G4IA99</accession>
<feature type="transmembrane region" description="Helical" evidence="1">
    <location>
        <begin position="44"/>
        <end position="65"/>
    </location>
</feature>
<reference evidence="2" key="1">
    <citation type="submission" date="2016-09" db="EMBL/GenBank/DDBJ databases">
        <authorList>
            <person name="Hebert L."/>
            <person name="Moumen B."/>
        </authorList>
    </citation>
    <scope>NUCLEOTIDE SEQUENCE [LARGE SCALE GENOMIC DNA]</scope>
    <source>
        <strain evidence="2">OVI</strain>
    </source>
</reference>
<keyword evidence="1" id="KW-0812">Transmembrane</keyword>
<organism evidence="2 3">
    <name type="scientific">Trypanosoma equiperdum</name>
    <dbReference type="NCBI Taxonomy" id="5694"/>
    <lineage>
        <taxon>Eukaryota</taxon>
        <taxon>Discoba</taxon>
        <taxon>Euglenozoa</taxon>
        <taxon>Kinetoplastea</taxon>
        <taxon>Metakinetoplastina</taxon>
        <taxon>Trypanosomatida</taxon>
        <taxon>Trypanosomatidae</taxon>
        <taxon>Trypanosoma</taxon>
    </lineage>
</organism>
<evidence type="ECO:0000313" key="3">
    <source>
        <dbReference type="Proteomes" id="UP000195570"/>
    </source>
</evidence>
<keyword evidence="1" id="KW-1133">Transmembrane helix</keyword>
<dbReference type="VEuPathDB" id="TriTrypDB:TEOVI_000850400"/>
<keyword evidence="1" id="KW-0472">Membrane</keyword>
<dbReference type="RefSeq" id="XP_067080025.1">
    <property type="nucleotide sequence ID" value="XM_067223924.1"/>
</dbReference>
<name>A0A1G4IA99_TRYEQ</name>
<evidence type="ECO:0000313" key="2">
    <source>
        <dbReference type="EMBL" id="SCU68966.1"/>
    </source>
</evidence>
<dbReference type="Proteomes" id="UP000195570">
    <property type="component" value="Unassembled WGS sequence"/>
</dbReference>
<protein>
    <submittedName>
        <fullName evidence="2">Uncharacterized protein</fullName>
    </submittedName>
</protein>
<proteinExistence type="predicted"/>
<dbReference type="GeneID" id="92382438"/>
<evidence type="ECO:0000256" key="1">
    <source>
        <dbReference type="SAM" id="Phobius"/>
    </source>
</evidence>
<comment type="caution">
    <text evidence="2">The sequence shown here is derived from an EMBL/GenBank/DDBJ whole genome shotgun (WGS) entry which is preliminary data.</text>
</comment>
<keyword evidence="3" id="KW-1185">Reference proteome</keyword>
<sequence>MKGRCFDPEAAGIQQGEYYQLVKFALKLWGANREGAFMLFLQTYPFPSISLLFCILSTACLPVFVRLGTNFTLLLILCDGGLLLRPPGASDEIREV</sequence>